<dbReference type="PANTHER" id="PTHR43544">
    <property type="entry name" value="SHORT-CHAIN DEHYDROGENASE/REDUCTASE"/>
    <property type="match status" value="1"/>
</dbReference>
<organism evidence="2 3">
    <name type="scientific">Clupea harengus</name>
    <name type="common">Atlantic herring</name>
    <dbReference type="NCBI Taxonomy" id="7950"/>
    <lineage>
        <taxon>Eukaryota</taxon>
        <taxon>Metazoa</taxon>
        <taxon>Chordata</taxon>
        <taxon>Craniata</taxon>
        <taxon>Vertebrata</taxon>
        <taxon>Euteleostomi</taxon>
        <taxon>Actinopterygii</taxon>
        <taxon>Neopterygii</taxon>
        <taxon>Teleostei</taxon>
        <taxon>Clupei</taxon>
        <taxon>Clupeiformes</taxon>
        <taxon>Clupeoidei</taxon>
        <taxon>Clupeidae</taxon>
        <taxon>Clupea</taxon>
    </lineage>
</organism>
<sequence length="259" mass="27837">MAAKISGSVLVTGSNRGIGLELVRQLSESLCPPNQIFAGCRDPNGPKAKELRELAQKHQRLITLVCLDTTNQASITEAARVVGAKLKDGSLNLLINNAAVNIPGSLAETGEKQMMEVFQTNTVGPMLLTKEFLPYLRNAASQPGAQSEMSCRRSAVVNVSTLIASIEKCPETFHGAPMYPYRVSKAALNMLTRCLAEDLKKDGILVMALHPGWVKTDMGGPEAPLSTEESVKGTLNVISSLSEKHVGTLLDWEGKGIPW</sequence>
<dbReference type="Pfam" id="PF00106">
    <property type="entry name" value="adh_short"/>
    <property type="match status" value="1"/>
</dbReference>
<dbReference type="SUPFAM" id="SSF51735">
    <property type="entry name" value="NAD(P)-binding Rossmann-fold domains"/>
    <property type="match status" value="1"/>
</dbReference>
<dbReference type="CDD" id="cd05325">
    <property type="entry name" value="carb_red_sniffer_like_SDR_c"/>
    <property type="match status" value="1"/>
</dbReference>
<dbReference type="InterPro" id="IPR051468">
    <property type="entry name" value="Fungal_SecMetab_SDRs"/>
</dbReference>
<dbReference type="AlphaFoldDB" id="A0A6P3W298"/>
<dbReference type="PRINTS" id="PR00081">
    <property type="entry name" value="GDHRDH"/>
</dbReference>
<dbReference type="GO" id="GO:0005737">
    <property type="term" value="C:cytoplasm"/>
    <property type="evidence" value="ECO:0007669"/>
    <property type="project" value="TreeGrafter"/>
</dbReference>
<evidence type="ECO:0000256" key="1">
    <source>
        <dbReference type="RuleBase" id="RU000363"/>
    </source>
</evidence>
<comment type="similarity">
    <text evidence="1">Belongs to the short-chain dehydrogenases/reductases (SDR) family.</text>
</comment>
<keyword evidence="2" id="KW-1185">Reference proteome</keyword>
<dbReference type="OrthoDB" id="7289984at2759"/>
<dbReference type="KEGG" id="char:105904496"/>
<dbReference type="PRINTS" id="PR00080">
    <property type="entry name" value="SDRFAMILY"/>
</dbReference>
<dbReference type="InterPro" id="IPR002347">
    <property type="entry name" value="SDR_fam"/>
</dbReference>
<dbReference type="GO" id="GO:0016491">
    <property type="term" value="F:oxidoreductase activity"/>
    <property type="evidence" value="ECO:0007669"/>
    <property type="project" value="TreeGrafter"/>
</dbReference>
<dbReference type="PANTHER" id="PTHR43544:SF33">
    <property type="entry name" value="C-FACTOR"/>
    <property type="match status" value="1"/>
</dbReference>
<protein>
    <submittedName>
        <fullName evidence="3">C-factor</fullName>
    </submittedName>
</protein>
<reference evidence="3" key="1">
    <citation type="submission" date="2025-08" db="UniProtKB">
        <authorList>
            <consortium name="RefSeq"/>
        </authorList>
    </citation>
    <scope>IDENTIFICATION</scope>
</reference>
<proteinExistence type="inferred from homology"/>
<evidence type="ECO:0000313" key="3">
    <source>
        <dbReference type="RefSeq" id="XP_012687838.2"/>
    </source>
</evidence>
<dbReference type="GeneID" id="105904496"/>
<dbReference type="Gene3D" id="3.40.50.720">
    <property type="entry name" value="NAD(P)-binding Rossmann-like Domain"/>
    <property type="match status" value="1"/>
</dbReference>
<name>A0A6P3W298_CLUHA</name>
<evidence type="ECO:0000313" key="2">
    <source>
        <dbReference type="Proteomes" id="UP000515152"/>
    </source>
</evidence>
<gene>
    <name evidence="3" type="primary">zgc:158868</name>
</gene>
<dbReference type="InterPro" id="IPR036291">
    <property type="entry name" value="NAD(P)-bd_dom_sf"/>
</dbReference>
<dbReference type="RefSeq" id="XP_012687838.2">
    <property type="nucleotide sequence ID" value="XM_012832384.2"/>
</dbReference>
<dbReference type="Proteomes" id="UP000515152">
    <property type="component" value="Chromosome 3"/>
</dbReference>
<accession>A0A6P3W298</accession>